<organism evidence="4">
    <name type="scientific">Nymphaea colorata</name>
    <name type="common">pocket water lily</name>
    <dbReference type="NCBI Taxonomy" id="210225"/>
    <lineage>
        <taxon>Eukaryota</taxon>
        <taxon>Viridiplantae</taxon>
        <taxon>Streptophyta</taxon>
        <taxon>Embryophyta</taxon>
        <taxon>Tracheophyta</taxon>
        <taxon>Spermatophyta</taxon>
        <taxon>Magnoliopsida</taxon>
        <taxon>Nymphaeales</taxon>
        <taxon>Nymphaeaceae</taxon>
        <taxon>Nymphaea</taxon>
    </lineage>
</organism>
<comment type="similarity">
    <text evidence="1">Belongs to the SDHAF4 family.</text>
</comment>
<accession>A0A5K1BQL8</accession>
<name>A0A5K1BQL8_9MAGN</name>
<feature type="compositionally biased region" description="Basic and acidic residues" evidence="3">
    <location>
        <begin position="99"/>
        <end position="112"/>
    </location>
</feature>
<dbReference type="GO" id="GO:0034553">
    <property type="term" value="P:mitochondrial respiratory chain complex II assembly"/>
    <property type="evidence" value="ECO:0007669"/>
    <property type="project" value="TreeGrafter"/>
</dbReference>
<evidence type="ECO:0000256" key="1">
    <source>
        <dbReference type="ARBA" id="ARBA00005701"/>
    </source>
</evidence>
<dbReference type="PANTHER" id="PTHR28524">
    <property type="entry name" value="SUCCINATE DEHYDROGENASE ASSEMBLY FACTOR 4, MITOCHONDRIAL"/>
    <property type="match status" value="1"/>
</dbReference>
<dbReference type="EMBL" id="LR721781">
    <property type="protein sequence ID" value="VVW17475.1"/>
    <property type="molecule type" value="Genomic_DNA"/>
</dbReference>
<reference evidence="4" key="1">
    <citation type="submission" date="2019-09" db="EMBL/GenBank/DDBJ databases">
        <authorList>
            <person name="Zhang L."/>
        </authorList>
    </citation>
    <scope>NUCLEOTIDE SEQUENCE</scope>
</reference>
<protein>
    <recommendedName>
        <fullName evidence="2">Succinate dehydrogenase assembly factor 4, mitochondrial</fullName>
    </recommendedName>
</protein>
<proteinExistence type="inferred from homology"/>
<dbReference type="Gramene" id="NC3G0222850.1">
    <property type="protein sequence ID" value="NC3G0222850.1:cds"/>
    <property type="gene ID" value="NC3G0222850"/>
</dbReference>
<dbReference type="GO" id="GO:0005739">
    <property type="term" value="C:mitochondrion"/>
    <property type="evidence" value="ECO:0007669"/>
    <property type="project" value="TreeGrafter"/>
</dbReference>
<feature type="compositionally biased region" description="Basic and acidic residues" evidence="3">
    <location>
        <begin position="62"/>
        <end position="71"/>
    </location>
</feature>
<evidence type="ECO:0000256" key="2">
    <source>
        <dbReference type="ARBA" id="ARBA00022170"/>
    </source>
</evidence>
<gene>
    <name evidence="4" type="ORF">NYM_LOCUS15590</name>
</gene>
<dbReference type="Pfam" id="PF07896">
    <property type="entry name" value="DUF1674"/>
    <property type="match status" value="1"/>
</dbReference>
<sequence length="112" mass="12492">MASRLSLIGSSLQKSFVAKSHTQILTSGWFPSSRSWYSSSAEGLPKLHKVEPQKEDVLKKAEMETEKKKEVDAEEEEDGVFVNKETGEVGGPRGPEPTRYGDWERGGRCSDF</sequence>
<evidence type="ECO:0000313" key="4">
    <source>
        <dbReference type="EMBL" id="VVW17475.1"/>
    </source>
</evidence>
<feature type="region of interest" description="Disordered" evidence="3">
    <location>
        <begin position="62"/>
        <end position="112"/>
    </location>
</feature>
<dbReference type="InterPro" id="IPR012875">
    <property type="entry name" value="SDHF4"/>
</dbReference>
<dbReference type="AlphaFoldDB" id="A0A5K1BQL8"/>
<dbReference type="PANTHER" id="PTHR28524:SF3">
    <property type="entry name" value="SUCCINATE DEHYDROGENASE ASSEMBLY FACTOR 4, MITOCHONDRIAL"/>
    <property type="match status" value="1"/>
</dbReference>
<evidence type="ECO:0000256" key="3">
    <source>
        <dbReference type="SAM" id="MobiDB-lite"/>
    </source>
</evidence>